<dbReference type="GO" id="GO:0055088">
    <property type="term" value="P:lipid homeostasis"/>
    <property type="evidence" value="ECO:0007669"/>
    <property type="project" value="TreeGrafter"/>
</dbReference>
<dbReference type="GO" id="GO:0003997">
    <property type="term" value="F:acyl-CoA oxidase activity"/>
    <property type="evidence" value="ECO:0007669"/>
    <property type="project" value="InterPro"/>
</dbReference>
<dbReference type="PANTHER" id="PTHR10909">
    <property type="entry name" value="ELECTRON TRANSPORT OXIDOREDUCTASE"/>
    <property type="match status" value="1"/>
</dbReference>
<sequence length="70" mass="7662">MTETNHGSNVKGIETTATYKHDSKTFTIHTPHKLAQKEYIGNAALHGQMATVFAKLIIDGKDYGVNAFVV</sequence>
<dbReference type="PANTHER" id="PTHR10909:SF352">
    <property type="entry name" value="ACYL-COENZYME A OXIDASE-LIKE PROTEIN"/>
    <property type="match status" value="1"/>
</dbReference>
<evidence type="ECO:0000313" key="2">
    <source>
        <dbReference type="Proteomes" id="UP001244490"/>
    </source>
</evidence>
<dbReference type="SUPFAM" id="SSF56645">
    <property type="entry name" value="Acyl-CoA dehydrogenase NM domain-like"/>
    <property type="match status" value="1"/>
</dbReference>
<name>A0AAW8AXT4_KLEPN</name>
<dbReference type="InterPro" id="IPR046373">
    <property type="entry name" value="Acyl-CoA_Oxase/DH_mid-dom_sf"/>
</dbReference>
<accession>A0AAW8AXT4</accession>
<comment type="caution">
    <text evidence="1">The sequence shown here is derived from an EMBL/GenBank/DDBJ whole genome shotgun (WGS) entry which is preliminary data.</text>
</comment>
<evidence type="ECO:0000313" key="1">
    <source>
        <dbReference type="EMBL" id="MDP0972029.1"/>
    </source>
</evidence>
<dbReference type="GO" id="GO:0005504">
    <property type="term" value="F:fatty acid binding"/>
    <property type="evidence" value="ECO:0007669"/>
    <property type="project" value="TreeGrafter"/>
</dbReference>
<organism evidence="1 2">
    <name type="scientific">Klebsiella pneumoniae</name>
    <dbReference type="NCBI Taxonomy" id="573"/>
    <lineage>
        <taxon>Bacteria</taxon>
        <taxon>Pseudomonadati</taxon>
        <taxon>Pseudomonadota</taxon>
        <taxon>Gammaproteobacteria</taxon>
        <taxon>Enterobacterales</taxon>
        <taxon>Enterobacteriaceae</taxon>
        <taxon>Klebsiella/Raoultella group</taxon>
        <taxon>Klebsiella</taxon>
        <taxon>Klebsiella pneumoniae complex</taxon>
    </lineage>
</organism>
<dbReference type="InterPro" id="IPR009100">
    <property type="entry name" value="AcylCoA_DH/oxidase_NM_dom_sf"/>
</dbReference>
<feature type="non-terminal residue" evidence="1">
    <location>
        <position position="70"/>
    </location>
</feature>
<dbReference type="RefSeq" id="WP_305202947.1">
    <property type="nucleotide sequence ID" value="NZ_JAUUIA010001573.1"/>
</dbReference>
<proteinExistence type="predicted"/>
<dbReference type="AlphaFoldDB" id="A0AAW8AXT4"/>
<dbReference type="Proteomes" id="UP001244490">
    <property type="component" value="Unassembled WGS sequence"/>
</dbReference>
<dbReference type="GO" id="GO:0071949">
    <property type="term" value="F:FAD binding"/>
    <property type="evidence" value="ECO:0007669"/>
    <property type="project" value="InterPro"/>
</dbReference>
<dbReference type="InterPro" id="IPR012258">
    <property type="entry name" value="Acyl-CoA_oxidase"/>
</dbReference>
<dbReference type="EMBL" id="JAUUIA010001573">
    <property type="protein sequence ID" value="MDP0972029.1"/>
    <property type="molecule type" value="Genomic_DNA"/>
</dbReference>
<gene>
    <name evidence="1" type="ORF">Q6294_34425</name>
</gene>
<dbReference type="Gene3D" id="2.40.110.10">
    <property type="entry name" value="Butyryl-CoA Dehydrogenase, subunit A, domain 2"/>
    <property type="match status" value="1"/>
</dbReference>
<dbReference type="GO" id="GO:0033540">
    <property type="term" value="P:fatty acid beta-oxidation using acyl-CoA oxidase"/>
    <property type="evidence" value="ECO:0007669"/>
    <property type="project" value="TreeGrafter"/>
</dbReference>
<protein>
    <submittedName>
        <fullName evidence="1">Acyl-CoA dehydrogenase family protein</fullName>
    </submittedName>
</protein>
<reference evidence="1" key="1">
    <citation type="submission" date="2023-07" db="EMBL/GenBank/DDBJ databases">
        <authorList>
            <person name="Peng Z."/>
        </authorList>
    </citation>
    <scope>NUCLEOTIDE SEQUENCE</scope>
    <source>
        <strain evidence="1">KP219</strain>
    </source>
</reference>